<reference evidence="1 2" key="1">
    <citation type="submission" date="2016-10" db="EMBL/GenBank/DDBJ databases">
        <authorList>
            <person name="de Groot N.N."/>
        </authorList>
    </citation>
    <scope>NUCLEOTIDE SEQUENCE [LARGE SCALE GENOMIC DNA]</scope>
    <source>
        <strain evidence="1 2">CGMCC 1.8894</strain>
    </source>
</reference>
<accession>A0A1H2XWX3</accession>
<gene>
    <name evidence="1" type="ORF">SAMN04488238_104327</name>
</gene>
<dbReference type="STRING" id="564137.SAMN04488238_104327"/>
<protein>
    <recommendedName>
        <fullName evidence="3">Phosphoadenosine phosphosulfate reductase</fullName>
    </recommendedName>
</protein>
<dbReference type="AlphaFoldDB" id="A0A1H2XWX3"/>
<sequence>MAGADINLSKAQTNAEWLSRLDELGDELADEQGGFESLGRNHAALYAPGDRTLLVSFESVAAIRGAGGAHRPLGLEVAQANGWSSLCLITMGTTWFRDTEVWNFFDTRIDADFFEAFDRVVFYGAGMCGYAAAAFSVAAPGAVVLVVAPQATLDPTVADWDGRFARARRLDFTTRYGFAPDMIEGAAEAFVVYDPSRRLDAMHAALFTRSHVTKLRARWLGKDTARDLADMGVLTPLITAACDSTLTSGTFYGLLRKRRGFALYLMRLSLRTEALERHMLTVIVAGFALRFYDTERLRQTLDRARAALMEKSAG</sequence>
<organism evidence="1 2">
    <name type="scientific">Roseicitreum antarcticum</name>
    <dbReference type="NCBI Taxonomy" id="564137"/>
    <lineage>
        <taxon>Bacteria</taxon>
        <taxon>Pseudomonadati</taxon>
        <taxon>Pseudomonadota</taxon>
        <taxon>Alphaproteobacteria</taxon>
        <taxon>Rhodobacterales</taxon>
        <taxon>Paracoccaceae</taxon>
        <taxon>Roseicitreum</taxon>
    </lineage>
</organism>
<keyword evidence="2" id="KW-1185">Reference proteome</keyword>
<name>A0A1H2XWX3_9RHOB</name>
<proteinExistence type="predicted"/>
<evidence type="ECO:0000313" key="1">
    <source>
        <dbReference type="EMBL" id="SDW96934.1"/>
    </source>
</evidence>
<dbReference type="Proteomes" id="UP000198539">
    <property type="component" value="Unassembled WGS sequence"/>
</dbReference>
<evidence type="ECO:0008006" key="3">
    <source>
        <dbReference type="Google" id="ProtNLM"/>
    </source>
</evidence>
<dbReference type="EMBL" id="FNOM01000004">
    <property type="protein sequence ID" value="SDW96934.1"/>
    <property type="molecule type" value="Genomic_DNA"/>
</dbReference>
<evidence type="ECO:0000313" key="2">
    <source>
        <dbReference type="Proteomes" id="UP000198539"/>
    </source>
</evidence>